<gene>
    <name evidence="1" type="ORF">CCAP1982_LOCUS11497</name>
</gene>
<protein>
    <submittedName>
        <fullName evidence="1">(Mediterranean fruit fly) hypothetical protein</fullName>
    </submittedName>
</protein>
<dbReference type="Proteomes" id="UP000606786">
    <property type="component" value="Unassembled WGS sequence"/>
</dbReference>
<organism evidence="1 2">
    <name type="scientific">Ceratitis capitata</name>
    <name type="common">Mediterranean fruit fly</name>
    <name type="synonym">Tephritis capitata</name>
    <dbReference type="NCBI Taxonomy" id="7213"/>
    <lineage>
        <taxon>Eukaryota</taxon>
        <taxon>Metazoa</taxon>
        <taxon>Ecdysozoa</taxon>
        <taxon>Arthropoda</taxon>
        <taxon>Hexapoda</taxon>
        <taxon>Insecta</taxon>
        <taxon>Pterygota</taxon>
        <taxon>Neoptera</taxon>
        <taxon>Endopterygota</taxon>
        <taxon>Diptera</taxon>
        <taxon>Brachycera</taxon>
        <taxon>Muscomorpha</taxon>
        <taxon>Tephritoidea</taxon>
        <taxon>Tephritidae</taxon>
        <taxon>Ceratitis</taxon>
        <taxon>Ceratitis</taxon>
    </lineage>
</organism>
<evidence type="ECO:0000313" key="1">
    <source>
        <dbReference type="EMBL" id="CAD7003034.1"/>
    </source>
</evidence>
<evidence type="ECO:0000313" key="2">
    <source>
        <dbReference type="Proteomes" id="UP000606786"/>
    </source>
</evidence>
<dbReference type="EMBL" id="CAJHJT010000034">
    <property type="protein sequence ID" value="CAD7003034.1"/>
    <property type="molecule type" value="Genomic_DNA"/>
</dbReference>
<feature type="non-terminal residue" evidence="1">
    <location>
        <position position="1"/>
    </location>
</feature>
<keyword evidence="2" id="KW-1185">Reference proteome</keyword>
<sequence length="60" mass="6540">YACIAVCLRITAIEQQPSSYHITPDSIESPAIRCIVVSIIVAVVDFFFQPNAIDIISSSL</sequence>
<reference evidence="1" key="1">
    <citation type="submission" date="2020-11" db="EMBL/GenBank/DDBJ databases">
        <authorList>
            <person name="Whitehead M."/>
        </authorList>
    </citation>
    <scope>NUCLEOTIDE SEQUENCE</scope>
    <source>
        <strain evidence="1">EGII</strain>
    </source>
</reference>
<proteinExistence type="predicted"/>
<comment type="caution">
    <text evidence="1">The sequence shown here is derived from an EMBL/GenBank/DDBJ whole genome shotgun (WGS) entry which is preliminary data.</text>
</comment>
<name>A0A811UWI0_CERCA</name>
<accession>A0A811UWI0</accession>
<dbReference type="AlphaFoldDB" id="A0A811UWI0"/>